<dbReference type="PANTHER" id="PTHR34599">
    <property type="entry name" value="PEROXIDASE-RELATED"/>
    <property type="match status" value="1"/>
</dbReference>
<keyword evidence="2" id="KW-1185">Reference proteome</keyword>
<dbReference type="CDD" id="cd03398">
    <property type="entry name" value="PAP2_haloperoxidase"/>
    <property type="match status" value="1"/>
</dbReference>
<protein>
    <submittedName>
        <fullName evidence="1">Vanadium-dependent haloperoxidase</fullName>
    </submittedName>
</protein>
<dbReference type="InterPro" id="IPR036938">
    <property type="entry name" value="PAP2/HPO_sf"/>
</dbReference>
<dbReference type="AlphaFoldDB" id="A0A563F337"/>
<dbReference type="Gene3D" id="1.10.606.20">
    <property type="match status" value="1"/>
</dbReference>
<accession>A0A563F337</accession>
<dbReference type="Proteomes" id="UP000316639">
    <property type="component" value="Unassembled WGS sequence"/>
</dbReference>
<dbReference type="PANTHER" id="PTHR34599:SF1">
    <property type="entry name" value="PHOSPHATIDIC ACID PHOSPHATASE TYPE 2_HALOPEROXIDASE DOMAIN-CONTAINING PROTEIN"/>
    <property type="match status" value="1"/>
</dbReference>
<reference evidence="1 2" key="1">
    <citation type="submission" date="2019-07" db="EMBL/GenBank/DDBJ databases">
        <title>Lentzea xizangensis sp. nov., isolated from Qinghai-Tibetan Plateau Soils.</title>
        <authorList>
            <person name="Huang J."/>
        </authorList>
    </citation>
    <scope>NUCLEOTIDE SEQUENCE [LARGE SCALE GENOMIC DNA]</scope>
    <source>
        <strain evidence="1 2">FXJ1.1311</strain>
    </source>
</reference>
<dbReference type="InterPro" id="IPR052559">
    <property type="entry name" value="V-haloperoxidase"/>
</dbReference>
<dbReference type="SUPFAM" id="SSF48317">
    <property type="entry name" value="Acid phosphatase/Vanadium-dependent haloperoxidase"/>
    <property type="match status" value="1"/>
</dbReference>
<organism evidence="1 2">
    <name type="scientific">Lentzea tibetensis</name>
    <dbReference type="NCBI Taxonomy" id="2591470"/>
    <lineage>
        <taxon>Bacteria</taxon>
        <taxon>Bacillati</taxon>
        <taxon>Actinomycetota</taxon>
        <taxon>Actinomycetes</taxon>
        <taxon>Pseudonocardiales</taxon>
        <taxon>Pseudonocardiaceae</taxon>
        <taxon>Lentzea</taxon>
    </lineage>
</organism>
<evidence type="ECO:0000313" key="2">
    <source>
        <dbReference type="Proteomes" id="UP000316639"/>
    </source>
</evidence>
<evidence type="ECO:0000313" key="1">
    <source>
        <dbReference type="EMBL" id="TWP54333.1"/>
    </source>
</evidence>
<proteinExistence type="predicted"/>
<dbReference type="GO" id="GO:0004601">
    <property type="term" value="F:peroxidase activity"/>
    <property type="evidence" value="ECO:0007669"/>
    <property type="project" value="UniProtKB-KW"/>
</dbReference>
<keyword evidence="1" id="KW-0560">Oxidoreductase</keyword>
<gene>
    <name evidence="1" type="ORF">FKR81_01920</name>
</gene>
<dbReference type="EMBL" id="VOBR01000001">
    <property type="protein sequence ID" value="TWP54333.1"/>
    <property type="molecule type" value="Genomic_DNA"/>
</dbReference>
<name>A0A563F337_9PSEU</name>
<keyword evidence="1" id="KW-0575">Peroxidase</keyword>
<sequence>MRVHAGARTLTGGTMPVRLSRILAIASLTAVGFSVAPSHAESQVTMANPAVITEWNTIAARTIFTENATPIPASGLYFGFVSIAVYDAVVTIKGGYEPYTKQPRPHPRASSEAAAATAAYRVLSHYFPASGEKLSTDYAASLAGIPPGAGLEQGKRVGEIAAATLIRLRQNDGRDANVSLDVAPNPGVWRPTPDAFAPMAVPWLGFVTPLALRSPTQIRLPGPDALHTKAYARDLAEVKAYGAKEGSSRTAQQTETALFWNANVVLQYQVALRDQVTRRGLGILHSARAFVLLNTATADALVSCWRAKYDYAYWRPITAIRTTDASWTPLVQTPPYPDYTSGHACISGAASNTFGHLFGSRSLDLEVSSSVTSTVKHFRTARELDVETMNARIWLGIHFRKAMIDGNKLGHQVSDWTIRHHFRPAR</sequence>
<comment type="caution">
    <text evidence="1">The sequence shown here is derived from an EMBL/GenBank/DDBJ whole genome shotgun (WGS) entry which is preliminary data.</text>
</comment>